<dbReference type="EMBL" id="JADNRY010000020">
    <property type="protein sequence ID" value="KAF9073095.1"/>
    <property type="molecule type" value="Genomic_DNA"/>
</dbReference>
<protein>
    <submittedName>
        <fullName evidence="1">Uncharacterized protein</fullName>
    </submittedName>
</protein>
<keyword evidence="2" id="KW-1185">Reference proteome</keyword>
<gene>
    <name evidence="1" type="ORF">BDP27DRAFT_354392</name>
</gene>
<organism evidence="1 2">
    <name type="scientific">Rhodocollybia butyracea</name>
    <dbReference type="NCBI Taxonomy" id="206335"/>
    <lineage>
        <taxon>Eukaryota</taxon>
        <taxon>Fungi</taxon>
        <taxon>Dikarya</taxon>
        <taxon>Basidiomycota</taxon>
        <taxon>Agaricomycotina</taxon>
        <taxon>Agaricomycetes</taxon>
        <taxon>Agaricomycetidae</taxon>
        <taxon>Agaricales</taxon>
        <taxon>Marasmiineae</taxon>
        <taxon>Omphalotaceae</taxon>
        <taxon>Rhodocollybia</taxon>
    </lineage>
</organism>
<reference evidence="1" key="1">
    <citation type="submission" date="2020-11" db="EMBL/GenBank/DDBJ databases">
        <authorList>
            <consortium name="DOE Joint Genome Institute"/>
            <person name="Ahrendt S."/>
            <person name="Riley R."/>
            <person name="Andreopoulos W."/>
            <person name="Labutti K."/>
            <person name="Pangilinan J."/>
            <person name="Ruiz-Duenas F.J."/>
            <person name="Barrasa J.M."/>
            <person name="Sanchez-Garcia M."/>
            <person name="Camarero S."/>
            <person name="Miyauchi S."/>
            <person name="Serrano A."/>
            <person name="Linde D."/>
            <person name="Babiker R."/>
            <person name="Drula E."/>
            <person name="Ayuso-Fernandez I."/>
            <person name="Pacheco R."/>
            <person name="Padilla G."/>
            <person name="Ferreira P."/>
            <person name="Barriuso J."/>
            <person name="Kellner H."/>
            <person name="Castanera R."/>
            <person name="Alfaro M."/>
            <person name="Ramirez L."/>
            <person name="Pisabarro A.G."/>
            <person name="Kuo A."/>
            <person name="Tritt A."/>
            <person name="Lipzen A."/>
            <person name="He G."/>
            <person name="Yan M."/>
            <person name="Ng V."/>
            <person name="Cullen D."/>
            <person name="Martin F."/>
            <person name="Rosso M.-N."/>
            <person name="Henrissat B."/>
            <person name="Hibbett D."/>
            <person name="Martinez A.T."/>
            <person name="Grigoriev I.V."/>
        </authorList>
    </citation>
    <scope>NUCLEOTIDE SEQUENCE</scope>
    <source>
        <strain evidence="1">AH 40177</strain>
    </source>
</reference>
<dbReference type="Proteomes" id="UP000772434">
    <property type="component" value="Unassembled WGS sequence"/>
</dbReference>
<comment type="caution">
    <text evidence="1">The sequence shown here is derived from an EMBL/GenBank/DDBJ whole genome shotgun (WGS) entry which is preliminary data.</text>
</comment>
<dbReference type="AlphaFoldDB" id="A0A9P5UAI1"/>
<evidence type="ECO:0000313" key="2">
    <source>
        <dbReference type="Proteomes" id="UP000772434"/>
    </source>
</evidence>
<evidence type="ECO:0000313" key="1">
    <source>
        <dbReference type="EMBL" id="KAF9073095.1"/>
    </source>
</evidence>
<sequence>MLYHRRLKLLATPVHVLRRQDHVWVDGNLEWVEPKIPTQSLFRQISDTETLLPSPSSSVNLGPASQVASCSVAGGPKYHNDDRLLREYTPDTPLPILLSKQWKNFVWRTRQGTLQVDSAVRACLTNQNGREALFNADVIATRSAMDALMRGHGALHASLIKNRLYLQEYPDLPFTPQTAKAFRSTQDPEYRLQILRVRLYRRMYQTLS</sequence>
<name>A0A9P5UAI1_9AGAR</name>
<accession>A0A9P5UAI1</accession>
<proteinExistence type="predicted"/>